<evidence type="ECO:0000313" key="4">
    <source>
        <dbReference type="Proteomes" id="UP000070544"/>
    </source>
</evidence>
<keyword evidence="4" id="KW-1185">Reference proteome</keyword>
<evidence type="ECO:0000256" key="1">
    <source>
        <dbReference type="SAM" id="Coils"/>
    </source>
</evidence>
<proteinExistence type="predicted"/>
<organism evidence="3 4">
    <name type="scientific">Gonapodya prolifera (strain JEL478)</name>
    <name type="common">Monoblepharis prolifera</name>
    <dbReference type="NCBI Taxonomy" id="1344416"/>
    <lineage>
        <taxon>Eukaryota</taxon>
        <taxon>Fungi</taxon>
        <taxon>Fungi incertae sedis</taxon>
        <taxon>Chytridiomycota</taxon>
        <taxon>Chytridiomycota incertae sedis</taxon>
        <taxon>Monoblepharidomycetes</taxon>
        <taxon>Monoblepharidales</taxon>
        <taxon>Gonapodyaceae</taxon>
        <taxon>Gonapodya</taxon>
    </lineage>
</organism>
<reference evidence="3 4" key="1">
    <citation type="journal article" date="2015" name="Genome Biol. Evol.">
        <title>Phylogenomic analyses indicate that early fungi evolved digesting cell walls of algal ancestors of land plants.</title>
        <authorList>
            <person name="Chang Y."/>
            <person name="Wang S."/>
            <person name="Sekimoto S."/>
            <person name="Aerts A.L."/>
            <person name="Choi C."/>
            <person name="Clum A."/>
            <person name="LaButti K.M."/>
            <person name="Lindquist E.A."/>
            <person name="Yee Ngan C."/>
            <person name="Ohm R.A."/>
            <person name="Salamov A.A."/>
            <person name="Grigoriev I.V."/>
            <person name="Spatafora J.W."/>
            <person name="Berbee M.L."/>
        </authorList>
    </citation>
    <scope>NUCLEOTIDE SEQUENCE [LARGE SCALE GENOMIC DNA]</scope>
    <source>
        <strain evidence="3 4">JEL478</strain>
    </source>
</reference>
<feature type="region of interest" description="Disordered" evidence="2">
    <location>
        <begin position="162"/>
        <end position="201"/>
    </location>
</feature>
<feature type="compositionally biased region" description="Acidic residues" evidence="2">
    <location>
        <begin position="168"/>
        <end position="177"/>
    </location>
</feature>
<dbReference type="OrthoDB" id="5547502at2759"/>
<keyword evidence="1" id="KW-0175">Coiled coil</keyword>
<feature type="coiled-coil region" evidence="1">
    <location>
        <begin position="382"/>
        <end position="449"/>
    </location>
</feature>
<feature type="coiled-coil region" evidence="1">
    <location>
        <begin position="203"/>
        <end position="255"/>
    </location>
</feature>
<dbReference type="OMA" id="RLEHETY"/>
<protein>
    <submittedName>
        <fullName evidence="3">Uncharacterized protein</fullName>
    </submittedName>
</protein>
<feature type="region of interest" description="Disordered" evidence="2">
    <location>
        <begin position="59"/>
        <end position="94"/>
    </location>
</feature>
<gene>
    <name evidence="3" type="ORF">M427DRAFT_66609</name>
</gene>
<feature type="region of interest" description="Disordered" evidence="2">
    <location>
        <begin position="565"/>
        <end position="607"/>
    </location>
</feature>
<accession>A0A139AVF5</accession>
<dbReference type="EMBL" id="KQ965735">
    <property type="protein sequence ID" value="KXS20679.1"/>
    <property type="molecule type" value="Genomic_DNA"/>
</dbReference>
<feature type="compositionally biased region" description="Basic and acidic residues" evidence="2">
    <location>
        <begin position="586"/>
        <end position="607"/>
    </location>
</feature>
<evidence type="ECO:0000313" key="3">
    <source>
        <dbReference type="EMBL" id="KXS20679.1"/>
    </source>
</evidence>
<dbReference type="Proteomes" id="UP000070544">
    <property type="component" value="Unassembled WGS sequence"/>
</dbReference>
<sequence>MDGFGTKAESDLLQQLFRENNEIRARFNALSRELYDKSTLYEDAEEEIRELKQKLEQRNVNVDNKTRPGTSTLDKSSKRPQSSTTSHSNPGIASLSKQLEEALLILDRRNNELQQLQSELDNSKATILQYQSGAEQSEREIRDLEEQVAQLRREQGELIMLHSNGSADSEDEEESTQDDAMTPSRKSKRPKQSTDTEDTSAVVTNLKKQLVESEETVRSLRKQVVEVATDANMRHNELQGELQGMEALIDSVRSDYAAFINTTRLEHETYKATQAAQYASLKSQLEAHRASDFAERKRLTKEYEGVLYSMQAEFEEYRAMSEFLFNAEVAKLEEELTSQASRYEQEILYVIQAKDKFYADMMVAKDAKIMNLIEGSDLQTLMQKHEVDMENLRRDHIRELERLKSDQESEAKSLIQLLQRQNSSLENKCEKLQAHIKVLESRIKESQSLLDARAKNYAEKEDSWVKREKDYEGKISEMLERNATLVREKEHLRHKVIRLNLDAKGEAGNGIDSMLKRISRDTIDLQNQYTELSIKYEDVSNDLQSSSKRLKEKDRFILYLEKEVSRRNEDSAGSAKSGTGGMAYGDMDKKQSEIEETERMELERGFA</sequence>
<dbReference type="AlphaFoldDB" id="A0A139AVF5"/>
<name>A0A139AVF5_GONPJ</name>
<evidence type="ECO:0000256" key="2">
    <source>
        <dbReference type="SAM" id="MobiDB-lite"/>
    </source>
</evidence>